<dbReference type="EnsemblPlants" id="ORUFI12G12560.1">
    <property type="protein sequence ID" value="ORUFI12G12560.1"/>
    <property type="gene ID" value="ORUFI12G12560"/>
</dbReference>
<dbReference type="HOGENOM" id="CLU_1772892_0_0_1"/>
<protein>
    <submittedName>
        <fullName evidence="2">Uncharacterized protein</fullName>
    </submittedName>
</protein>
<evidence type="ECO:0000313" key="3">
    <source>
        <dbReference type="Proteomes" id="UP000008022"/>
    </source>
</evidence>
<proteinExistence type="predicted"/>
<dbReference type="Gramene" id="ORUFI12G12560.1">
    <property type="protein sequence ID" value="ORUFI12G12560.1"/>
    <property type="gene ID" value="ORUFI12G12560"/>
</dbReference>
<dbReference type="Proteomes" id="UP000008022">
    <property type="component" value="Unassembled WGS sequence"/>
</dbReference>
<reference evidence="2" key="2">
    <citation type="submission" date="2015-06" db="UniProtKB">
        <authorList>
            <consortium name="EnsemblPlants"/>
        </authorList>
    </citation>
    <scope>IDENTIFICATION</scope>
</reference>
<evidence type="ECO:0000313" key="2">
    <source>
        <dbReference type="EnsemblPlants" id="ORUFI12G12560.1"/>
    </source>
</evidence>
<feature type="region of interest" description="Disordered" evidence="1">
    <location>
        <begin position="1"/>
        <end position="50"/>
    </location>
</feature>
<reference evidence="3" key="1">
    <citation type="submission" date="2013-06" db="EMBL/GenBank/DDBJ databases">
        <authorList>
            <person name="Zhao Q."/>
        </authorList>
    </citation>
    <scope>NUCLEOTIDE SEQUENCE</scope>
    <source>
        <strain evidence="3">cv. W1943</strain>
    </source>
</reference>
<organism evidence="2 3">
    <name type="scientific">Oryza rufipogon</name>
    <name type="common">Brownbeard rice</name>
    <name type="synonym">Asian wild rice</name>
    <dbReference type="NCBI Taxonomy" id="4529"/>
    <lineage>
        <taxon>Eukaryota</taxon>
        <taxon>Viridiplantae</taxon>
        <taxon>Streptophyta</taxon>
        <taxon>Embryophyta</taxon>
        <taxon>Tracheophyta</taxon>
        <taxon>Spermatophyta</taxon>
        <taxon>Magnoliopsida</taxon>
        <taxon>Liliopsida</taxon>
        <taxon>Poales</taxon>
        <taxon>Poaceae</taxon>
        <taxon>BOP clade</taxon>
        <taxon>Oryzoideae</taxon>
        <taxon>Oryzeae</taxon>
        <taxon>Oryzinae</taxon>
        <taxon>Oryza</taxon>
    </lineage>
</organism>
<dbReference type="AlphaFoldDB" id="A0A0E0RH34"/>
<keyword evidence="3" id="KW-1185">Reference proteome</keyword>
<sequence>MPRWPGSSATAGSHRCRAPPCRTSSSGSPSVASMSTSLPPAPSTSMSASSLGWRTVKGVAAAVPVCSTSAPPRRWGRRSTSPPCSMSCCSRRRLRCHWSRPSSSIRRLTKYQDLAGLCWGCSCWWEASGAATHQIPSQRESKFLGDK</sequence>
<accession>A0A0E0RH34</accession>
<evidence type="ECO:0000256" key="1">
    <source>
        <dbReference type="SAM" id="MobiDB-lite"/>
    </source>
</evidence>
<feature type="compositionally biased region" description="Low complexity" evidence="1">
    <location>
        <begin position="24"/>
        <end position="50"/>
    </location>
</feature>
<name>A0A0E0RH34_ORYRU</name>